<dbReference type="PANTHER" id="PTHR43790">
    <property type="entry name" value="CARBOHYDRATE TRANSPORT ATP-BINDING PROTEIN MG119-RELATED"/>
    <property type="match status" value="1"/>
</dbReference>
<evidence type="ECO:0000256" key="2">
    <source>
        <dbReference type="ARBA" id="ARBA00004533"/>
    </source>
</evidence>
<dbReference type="Proteomes" id="UP000653127">
    <property type="component" value="Unassembled WGS sequence"/>
</dbReference>
<keyword evidence="10" id="KW-0472">Membrane</keyword>
<dbReference type="PROSITE" id="PS50893">
    <property type="entry name" value="ABC_TRANSPORTER_2"/>
    <property type="match status" value="2"/>
</dbReference>
<dbReference type="FunFam" id="3.40.50.300:FF:000126">
    <property type="entry name" value="Galactose/methyl galactoside import ATP-binding protein MglA"/>
    <property type="match status" value="1"/>
</dbReference>
<dbReference type="EMBL" id="JACRST010000024">
    <property type="protein sequence ID" value="MBC8547566.1"/>
    <property type="molecule type" value="Genomic_DNA"/>
</dbReference>
<dbReference type="RefSeq" id="WP_249283609.1">
    <property type="nucleotide sequence ID" value="NZ_JACRST010000024.1"/>
</dbReference>
<dbReference type="InterPro" id="IPR003439">
    <property type="entry name" value="ABC_transporter-like_ATP-bd"/>
</dbReference>
<dbReference type="AlphaFoldDB" id="A0A926I5R6"/>
<dbReference type="FunFam" id="3.40.50.300:FF:000127">
    <property type="entry name" value="Ribose import ATP-binding protein RbsA"/>
    <property type="match status" value="1"/>
</dbReference>
<feature type="domain" description="ABC transporter" evidence="11">
    <location>
        <begin position="4"/>
        <end position="240"/>
    </location>
</feature>
<dbReference type="CDD" id="cd03216">
    <property type="entry name" value="ABC_Carb_Monos_I"/>
    <property type="match status" value="1"/>
</dbReference>
<keyword evidence="7" id="KW-0547">Nucleotide-binding</keyword>
<evidence type="ECO:0000256" key="4">
    <source>
        <dbReference type="ARBA" id="ARBA00022475"/>
    </source>
</evidence>
<dbReference type="InterPro" id="IPR017871">
    <property type="entry name" value="ABC_transporter-like_CS"/>
</dbReference>
<dbReference type="Pfam" id="PF00005">
    <property type="entry name" value="ABC_tran"/>
    <property type="match status" value="2"/>
</dbReference>
<organism evidence="12 13">
    <name type="scientific">Ligaoa zhengdingensis</name>
    <dbReference type="NCBI Taxonomy" id="2763658"/>
    <lineage>
        <taxon>Bacteria</taxon>
        <taxon>Bacillati</taxon>
        <taxon>Bacillota</taxon>
        <taxon>Clostridia</taxon>
        <taxon>Eubacteriales</taxon>
        <taxon>Oscillospiraceae</taxon>
        <taxon>Ligaoa</taxon>
    </lineage>
</organism>
<evidence type="ECO:0000256" key="6">
    <source>
        <dbReference type="ARBA" id="ARBA00022737"/>
    </source>
</evidence>
<dbReference type="PANTHER" id="PTHR43790:SF9">
    <property type="entry name" value="GALACTOFURANOSE TRANSPORTER ATP-BINDING PROTEIN YTFR"/>
    <property type="match status" value="1"/>
</dbReference>
<reference evidence="12" key="1">
    <citation type="submission" date="2020-08" db="EMBL/GenBank/DDBJ databases">
        <title>Genome public.</title>
        <authorList>
            <person name="Liu C."/>
            <person name="Sun Q."/>
        </authorList>
    </citation>
    <scope>NUCLEOTIDE SEQUENCE</scope>
    <source>
        <strain evidence="12">NSJ-31</strain>
    </source>
</reference>
<evidence type="ECO:0000256" key="8">
    <source>
        <dbReference type="ARBA" id="ARBA00022840"/>
    </source>
</evidence>
<dbReference type="InterPro" id="IPR050107">
    <property type="entry name" value="ABC_carbohydrate_import_ATPase"/>
</dbReference>
<evidence type="ECO:0000259" key="11">
    <source>
        <dbReference type="PROSITE" id="PS50893"/>
    </source>
</evidence>
<evidence type="ECO:0000256" key="3">
    <source>
        <dbReference type="ARBA" id="ARBA00022448"/>
    </source>
</evidence>
<dbReference type="Gene3D" id="3.40.50.300">
    <property type="entry name" value="P-loop containing nucleotide triphosphate hydrolases"/>
    <property type="match status" value="2"/>
</dbReference>
<gene>
    <name evidence="12" type="ORF">H8711_11575</name>
</gene>
<evidence type="ECO:0000313" key="12">
    <source>
        <dbReference type="EMBL" id="MBC8547566.1"/>
    </source>
</evidence>
<accession>A0A926I5R6</accession>
<protein>
    <submittedName>
        <fullName evidence="12">Sugar ABC transporter ATP-binding protein</fullName>
    </submittedName>
</protein>
<dbReference type="InterPro" id="IPR003593">
    <property type="entry name" value="AAA+_ATPase"/>
</dbReference>
<dbReference type="CDD" id="cd03215">
    <property type="entry name" value="ABC_Carb_Monos_II"/>
    <property type="match status" value="1"/>
</dbReference>
<dbReference type="GO" id="GO:0005524">
    <property type="term" value="F:ATP binding"/>
    <property type="evidence" value="ECO:0007669"/>
    <property type="project" value="UniProtKB-KW"/>
</dbReference>
<dbReference type="PROSITE" id="PS00211">
    <property type="entry name" value="ABC_TRANSPORTER_1"/>
    <property type="match status" value="1"/>
</dbReference>
<dbReference type="InterPro" id="IPR027417">
    <property type="entry name" value="P-loop_NTPase"/>
</dbReference>
<keyword evidence="13" id="KW-1185">Reference proteome</keyword>
<dbReference type="GO" id="GO:0015749">
    <property type="term" value="P:monosaccharide transmembrane transport"/>
    <property type="evidence" value="ECO:0007669"/>
    <property type="project" value="UniProtKB-ARBA"/>
</dbReference>
<keyword evidence="8 12" id="KW-0067">ATP-binding</keyword>
<dbReference type="GO" id="GO:0005886">
    <property type="term" value="C:plasma membrane"/>
    <property type="evidence" value="ECO:0007669"/>
    <property type="project" value="UniProtKB-SubCell"/>
</dbReference>
<keyword evidence="6" id="KW-0677">Repeat</keyword>
<name>A0A926I5R6_9FIRM</name>
<keyword evidence="9" id="KW-1278">Translocase</keyword>
<proteinExistence type="predicted"/>
<sequence>MAYLQLQGISKFFHGVRALNQVSVEIERGEIHVLIGENGAGKSTLMKIVAGLYQQDEGTILLDGQEVRFGGPLDAIQHHISMIHQELMPIPYLTVAENIFLGREPLNKAGLLDKKKLIAQAEELFQMIGIDIDPRTEMRRLSVAQIQLVEIAKAVSFNSQVLIMDEPTSAISDKEIEKLYKLIFKLKADGVAIVFISHKLDEIFRVADKITVLRDGDFIGTKPASELDKDTLISMMIGRDLTNIYYKEPVPIGEPVLEVRNLTKAGLFEDISFTLHQNEILGIAGLMGAGRTELVETIFGMRSADSGQILIKGKEVSIKCPTDAQKNGLALIPEDRKKLGLDLKDSTGFNISLCDLNEFNRCGMIDKKTEAARVDDMIREMNVKVTSRKSPVVSLSGGNQQKVVLAKWLMTAPDILIMDEPTRGIDIGAKTEIYKLITKLAQQGKSVIMVSSELPEVIGMSDRVLVLCAGHLTGELTGEQINQQDIMRCATNQVASVH</sequence>
<comment type="caution">
    <text evidence="12">The sequence shown here is derived from an EMBL/GenBank/DDBJ whole genome shotgun (WGS) entry which is preliminary data.</text>
</comment>
<evidence type="ECO:0000256" key="7">
    <source>
        <dbReference type="ARBA" id="ARBA00022741"/>
    </source>
</evidence>
<evidence type="ECO:0000256" key="9">
    <source>
        <dbReference type="ARBA" id="ARBA00022967"/>
    </source>
</evidence>
<comment type="subcellular location">
    <subcellularLocation>
        <location evidence="2">Cell inner membrane</location>
    </subcellularLocation>
    <subcellularLocation>
        <location evidence="1">Cell membrane</location>
        <topology evidence="1">Peripheral membrane protein</topology>
    </subcellularLocation>
</comment>
<keyword evidence="5" id="KW-0762">Sugar transport</keyword>
<evidence type="ECO:0000256" key="5">
    <source>
        <dbReference type="ARBA" id="ARBA00022597"/>
    </source>
</evidence>
<evidence type="ECO:0000256" key="1">
    <source>
        <dbReference type="ARBA" id="ARBA00004202"/>
    </source>
</evidence>
<dbReference type="SMART" id="SM00382">
    <property type="entry name" value="AAA"/>
    <property type="match status" value="2"/>
</dbReference>
<keyword evidence="3" id="KW-0813">Transport</keyword>
<evidence type="ECO:0000313" key="13">
    <source>
        <dbReference type="Proteomes" id="UP000653127"/>
    </source>
</evidence>
<keyword evidence="4" id="KW-1003">Cell membrane</keyword>
<feature type="domain" description="ABC transporter" evidence="11">
    <location>
        <begin position="239"/>
        <end position="494"/>
    </location>
</feature>
<evidence type="ECO:0000256" key="10">
    <source>
        <dbReference type="ARBA" id="ARBA00023136"/>
    </source>
</evidence>
<dbReference type="GO" id="GO:0016887">
    <property type="term" value="F:ATP hydrolysis activity"/>
    <property type="evidence" value="ECO:0007669"/>
    <property type="project" value="InterPro"/>
</dbReference>
<dbReference type="SUPFAM" id="SSF52540">
    <property type="entry name" value="P-loop containing nucleoside triphosphate hydrolases"/>
    <property type="match status" value="2"/>
</dbReference>